<protein>
    <recommendedName>
        <fullName evidence="1">EAL domain-containing protein</fullName>
    </recommendedName>
</protein>
<proteinExistence type="predicted"/>
<dbReference type="Gene3D" id="3.20.20.450">
    <property type="entry name" value="EAL domain"/>
    <property type="match status" value="1"/>
</dbReference>
<sequence>MKSLNEQFEDKLFMFIENLGDLYDGWFLLSFLPPNDFQLIRKSEHNETWSKFLPEKGTTLSVHTIFQDESVYNRLRKKLRNCIFSLKSSKYREGISINGKLTYIEMELVPLQIEKEIYILTLIRDITTQVHQENSNNDSLKKVQRTLLLEYEMHRAIENNEFEVYYQPKLHVKQKKVNIEALIRWFNPRLGGIEPSEFIPLAEKFQIIRPITNIVLKQIFNDYKELENVYKDTILSVNISSLLLKDEEWIKQLKEMVEKRDDIDLSNIELEITEHSLIDLDTAKKGIKTLSELGFAVTLDDFGSKYSSLQYLREIQCQKIKINKSFTKNIQTVIDERRVLQKIIDFAHSLGLEVTAVGIEDESLLKILKSYNCDELQGFWLGKPTEKKLLLKGIPENLKGLINS</sequence>
<evidence type="ECO:0000313" key="3">
    <source>
        <dbReference type="Proteomes" id="UP000215224"/>
    </source>
</evidence>
<dbReference type="GO" id="GO:0071111">
    <property type="term" value="F:cyclic-guanylate-specific phosphodiesterase activity"/>
    <property type="evidence" value="ECO:0007669"/>
    <property type="project" value="InterPro"/>
</dbReference>
<feature type="domain" description="EAL" evidence="1">
    <location>
        <begin position="146"/>
        <end position="398"/>
    </location>
</feature>
<dbReference type="InterPro" id="IPR050706">
    <property type="entry name" value="Cyclic-di-GMP_PDE-like"/>
</dbReference>
<dbReference type="EMBL" id="CP018866">
    <property type="protein sequence ID" value="AST91567.1"/>
    <property type="molecule type" value="Genomic_DNA"/>
</dbReference>
<dbReference type="Proteomes" id="UP000215224">
    <property type="component" value="Chromosome"/>
</dbReference>
<dbReference type="InterPro" id="IPR035919">
    <property type="entry name" value="EAL_sf"/>
</dbReference>
<name>A0A223KQB6_9BACI</name>
<dbReference type="KEGG" id="bcoh:BC6307_09865"/>
<gene>
    <name evidence="2" type="ORF">BC6307_09865</name>
</gene>
<dbReference type="RefSeq" id="WP_066413640.1">
    <property type="nucleotide sequence ID" value="NZ_CP018866.1"/>
</dbReference>
<dbReference type="PROSITE" id="PS50883">
    <property type="entry name" value="EAL"/>
    <property type="match status" value="1"/>
</dbReference>
<dbReference type="CDD" id="cd01948">
    <property type="entry name" value="EAL"/>
    <property type="match status" value="1"/>
</dbReference>
<organism evidence="2 3">
    <name type="scientific">Sutcliffiella cohnii</name>
    <dbReference type="NCBI Taxonomy" id="33932"/>
    <lineage>
        <taxon>Bacteria</taxon>
        <taxon>Bacillati</taxon>
        <taxon>Bacillota</taxon>
        <taxon>Bacilli</taxon>
        <taxon>Bacillales</taxon>
        <taxon>Bacillaceae</taxon>
        <taxon>Sutcliffiella</taxon>
    </lineage>
</organism>
<dbReference type="PANTHER" id="PTHR33121:SF79">
    <property type="entry name" value="CYCLIC DI-GMP PHOSPHODIESTERASE PDED-RELATED"/>
    <property type="match status" value="1"/>
</dbReference>
<dbReference type="PANTHER" id="PTHR33121">
    <property type="entry name" value="CYCLIC DI-GMP PHOSPHODIESTERASE PDEF"/>
    <property type="match status" value="1"/>
</dbReference>
<dbReference type="STRING" id="1314751.GCA_001591425_01290"/>
<keyword evidence="3" id="KW-1185">Reference proteome</keyword>
<dbReference type="AlphaFoldDB" id="A0A223KQB6"/>
<dbReference type="SUPFAM" id="SSF141868">
    <property type="entry name" value="EAL domain-like"/>
    <property type="match status" value="1"/>
</dbReference>
<evidence type="ECO:0000313" key="2">
    <source>
        <dbReference type="EMBL" id="AST91567.1"/>
    </source>
</evidence>
<evidence type="ECO:0000259" key="1">
    <source>
        <dbReference type="PROSITE" id="PS50883"/>
    </source>
</evidence>
<reference evidence="2 3" key="1">
    <citation type="submission" date="2016-12" db="EMBL/GenBank/DDBJ databases">
        <title>The whole genome sequencing and assembly of Bacillus cohnii DSM 6307T strain.</title>
        <authorList>
            <person name="Lee Y.-J."/>
            <person name="Yi H."/>
            <person name="Bahn Y.-S."/>
            <person name="Kim J.F."/>
            <person name="Lee D.-W."/>
        </authorList>
    </citation>
    <scope>NUCLEOTIDE SEQUENCE [LARGE SCALE GENOMIC DNA]</scope>
    <source>
        <strain evidence="2 3">DSM 6307</strain>
    </source>
</reference>
<dbReference type="SMART" id="SM00052">
    <property type="entry name" value="EAL"/>
    <property type="match status" value="1"/>
</dbReference>
<dbReference type="InterPro" id="IPR001633">
    <property type="entry name" value="EAL_dom"/>
</dbReference>
<accession>A0A223KQB6</accession>
<dbReference type="Pfam" id="PF00563">
    <property type="entry name" value="EAL"/>
    <property type="match status" value="1"/>
</dbReference>